<evidence type="ECO:0008006" key="4">
    <source>
        <dbReference type="Google" id="ProtNLM"/>
    </source>
</evidence>
<evidence type="ECO:0000256" key="1">
    <source>
        <dbReference type="SAM" id="Phobius"/>
    </source>
</evidence>
<dbReference type="InterPro" id="IPR007039">
    <property type="entry name" value="TrbC/VirB2"/>
</dbReference>
<keyword evidence="1" id="KW-0812">Transmembrane</keyword>
<keyword evidence="1" id="KW-0472">Membrane</keyword>
<feature type="transmembrane region" description="Helical" evidence="1">
    <location>
        <begin position="39"/>
        <end position="58"/>
    </location>
</feature>
<evidence type="ECO:0000313" key="2">
    <source>
        <dbReference type="EMBL" id="GAB0173588.1"/>
    </source>
</evidence>
<name>A0ABQ0D5J1_9HELI</name>
<feature type="transmembrane region" description="Helical" evidence="1">
    <location>
        <begin position="70"/>
        <end position="91"/>
    </location>
</feature>
<proteinExistence type="predicted"/>
<dbReference type="EMBL" id="BAAFHN010000046">
    <property type="protein sequence ID" value="GAB0173588.1"/>
    <property type="molecule type" value="Genomic_DNA"/>
</dbReference>
<gene>
    <name evidence="2" type="ORF">NHP164001_16080</name>
</gene>
<organism evidence="2 3">
    <name type="scientific">Helicobacter trogontum</name>
    <dbReference type="NCBI Taxonomy" id="50960"/>
    <lineage>
        <taxon>Bacteria</taxon>
        <taxon>Pseudomonadati</taxon>
        <taxon>Campylobacterota</taxon>
        <taxon>Epsilonproteobacteria</taxon>
        <taxon>Campylobacterales</taxon>
        <taxon>Helicobacteraceae</taxon>
        <taxon>Helicobacter</taxon>
    </lineage>
</organism>
<dbReference type="Pfam" id="PF04956">
    <property type="entry name" value="TrbC"/>
    <property type="match status" value="1"/>
</dbReference>
<accession>A0ABQ0D5J1</accession>
<sequence length="92" mass="9941">MSFKFKNIGFCFFIFGLFHFSFAFSGLDKANTLLNNVNTALYGLAAITVTIAFLIVGYKILFGGQTIRECIPIIIGAIIIASASSLGAFFIS</sequence>
<keyword evidence="3" id="KW-1185">Reference proteome</keyword>
<protein>
    <recommendedName>
        <fullName evidence="4">Conjugal transfer protein TrbC</fullName>
    </recommendedName>
</protein>
<reference evidence="2 3" key="1">
    <citation type="submission" date="2024-06" db="EMBL/GenBank/DDBJ databases">
        <title>Draft genome sequence of Helicobacter trogontum NHP16-4001.</title>
        <authorList>
            <person name="Rimbara E."/>
            <person name="Suzuki M."/>
        </authorList>
    </citation>
    <scope>NUCLEOTIDE SEQUENCE [LARGE SCALE GENOMIC DNA]</scope>
    <source>
        <strain evidence="2 3">NHP16-4001</strain>
    </source>
</reference>
<dbReference type="Proteomes" id="UP001562457">
    <property type="component" value="Unassembled WGS sequence"/>
</dbReference>
<evidence type="ECO:0000313" key="3">
    <source>
        <dbReference type="Proteomes" id="UP001562457"/>
    </source>
</evidence>
<dbReference type="RefSeq" id="WP_369607661.1">
    <property type="nucleotide sequence ID" value="NZ_BAAFHN010000046.1"/>
</dbReference>
<comment type="caution">
    <text evidence="2">The sequence shown here is derived from an EMBL/GenBank/DDBJ whole genome shotgun (WGS) entry which is preliminary data.</text>
</comment>
<keyword evidence="1" id="KW-1133">Transmembrane helix</keyword>